<organism evidence="1 2">
    <name type="scientific">Bacteroides fragilis str. 2-F-2 #4</name>
    <dbReference type="NCBI Taxonomy" id="1339280"/>
    <lineage>
        <taxon>Bacteria</taxon>
        <taxon>Pseudomonadati</taxon>
        <taxon>Bacteroidota</taxon>
        <taxon>Bacteroidia</taxon>
        <taxon>Bacteroidales</taxon>
        <taxon>Bacteroidaceae</taxon>
        <taxon>Bacteroides</taxon>
    </lineage>
</organism>
<sequence>MNLIHHSLEVFAGWTLRSVLIWPGIVVKDMFLFCEEYSRAM</sequence>
<reference evidence="1 2" key="1">
    <citation type="submission" date="2014-02" db="EMBL/GenBank/DDBJ databases">
        <authorList>
            <person name="Sears C."/>
            <person name="Carroll K."/>
            <person name="Sack B.R."/>
            <person name="Qadri F."/>
            <person name="Myers L.L."/>
            <person name="Chung G.-T."/>
            <person name="Escheverria P."/>
            <person name="Fraser C.M."/>
            <person name="Sadzewicz L."/>
            <person name="Shefchek K.A."/>
            <person name="Tallon L."/>
            <person name="Das S.P."/>
            <person name="Daugherty S."/>
            <person name="Mongodin E.F."/>
        </authorList>
    </citation>
    <scope>NUCLEOTIDE SEQUENCE [LARGE SCALE GENOMIC DNA]</scope>
    <source>
        <strain evidence="1 2">2-F-2 #4</strain>
    </source>
</reference>
<evidence type="ECO:0000313" key="2">
    <source>
        <dbReference type="Proteomes" id="UP000022272"/>
    </source>
</evidence>
<dbReference type="PATRIC" id="fig|1339280.3.peg.3198"/>
<evidence type="ECO:0000313" key="1">
    <source>
        <dbReference type="EMBL" id="EXZ43661.1"/>
    </source>
</evidence>
<proteinExistence type="predicted"/>
<accession>A0A016BSW1</accession>
<protein>
    <submittedName>
        <fullName evidence="1">Uncharacterized protein</fullName>
    </submittedName>
</protein>
<dbReference type="Proteomes" id="UP000022272">
    <property type="component" value="Unassembled WGS sequence"/>
</dbReference>
<dbReference type="AlphaFoldDB" id="A0A016BSW1"/>
<name>A0A016BSW1_BACFG</name>
<gene>
    <name evidence="1" type="ORF">M076_3341</name>
</gene>
<comment type="caution">
    <text evidence="1">The sequence shown here is derived from an EMBL/GenBank/DDBJ whole genome shotgun (WGS) entry which is preliminary data.</text>
</comment>
<dbReference type="EMBL" id="JGDM01000075">
    <property type="protein sequence ID" value="EXZ43661.1"/>
    <property type="molecule type" value="Genomic_DNA"/>
</dbReference>